<name>A0A1I0RRQ8_9RHOB</name>
<protein>
    <submittedName>
        <fullName evidence="2">Glutathione S-transferase</fullName>
    </submittedName>
</protein>
<dbReference type="EMBL" id="FOIZ01000002">
    <property type="protein sequence ID" value="SEW44030.1"/>
    <property type="molecule type" value="Genomic_DNA"/>
</dbReference>
<dbReference type="Gene3D" id="3.40.30.10">
    <property type="entry name" value="Glutaredoxin"/>
    <property type="match status" value="1"/>
</dbReference>
<dbReference type="PROSITE" id="PS50404">
    <property type="entry name" value="GST_NTER"/>
    <property type="match status" value="1"/>
</dbReference>
<dbReference type="GO" id="GO:0016740">
    <property type="term" value="F:transferase activity"/>
    <property type="evidence" value="ECO:0007669"/>
    <property type="project" value="UniProtKB-KW"/>
</dbReference>
<keyword evidence="2" id="KW-0808">Transferase</keyword>
<evidence type="ECO:0000313" key="2">
    <source>
        <dbReference type="EMBL" id="SEW44030.1"/>
    </source>
</evidence>
<dbReference type="RefSeq" id="WP_089996788.1">
    <property type="nucleotide sequence ID" value="NZ_FOIZ01000002.1"/>
</dbReference>
<keyword evidence="3" id="KW-1185">Reference proteome</keyword>
<dbReference type="SUPFAM" id="SSF52833">
    <property type="entry name" value="Thioredoxin-like"/>
    <property type="match status" value="1"/>
</dbReference>
<dbReference type="OrthoDB" id="9795329at2"/>
<feature type="domain" description="GST N-terminal" evidence="1">
    <location>
        <begin position="1"/>
        <end position="82"/>
    </location>
</feature>
<dbReference type="Proteomes" id="UP000199167">
    <property type="component" value="Unassembled WGS sequence"/>
</dbReference>
<dbReference type="InterPro" id="IPR004045">
    <property type="entry name" value="Glutathione_S-Trfase_N"/>
</dbReference>
<dbReference type="InterPro" id="IPR036249">
    <property type="entry name" value="Thioredoxin-like_sf"/>
</dbReference>
<reference evidence="2 3" key="1">
    <citation type="submission" date="2016-10" db="EMBL/GenBank/DDBJ databases">
        <authorList>
            <person name="de Groot N.N."/>
        </authorList>
    </citation>
    <scope>NUCLEOTIDE SEQUENCE [LARGE SCALE GENOMIC DNA]</scope>
    <source>
        <strain evidence="2 3">DSM 17925</strain>
    </source>
</reference>
<dbReference type="Pfam" id="PF13410">
    <property type="entry name" value="GST_C_2"/>
    <property type="match status" value="1"/>
</dbReference>
<evidence type="ECO:0000259" key="1">
    <source>
        <dbReference type="PROSITE" id="PS50404"/>
    </source>
</evidence>
<accession>A0A1I0RRQ8</accession>
<gene>
    <name evidence="2" type="ORF">SAMN04488515_3145</name>
</gene>
<dbReference type="SUPFAM" id="SSF47616">
    <property type="entry name" value="GST C-terminal domain-like"/>
    <property type="match status" value="1"/>
</dbReference>
<evidence type="ECO:0000313" key="3">
    <source>
        <dbReference type="Proteomes" id="UP000199167"/>
    </source>
</evidence>
<dbReference type="Gene3D" id="1.20.1050.10">
    <property type="match status" value="1"/>
</dbReference>
<proteinExistence type="predicted"/>
<dbReference type="STRING" id="364200.SAMN04488515_3145"/>
<dbReference type="CDD" id="cd03205">
    <property type="entry name" value="GST_C_6"/>
    <property type="match status" value="1"/>
</dbReference>
<organism evidence="2 3">
    <name type="scientific">Cognatiyoonia koreensis</name>
    <dbReference type="NCBI Taxonomy" id="364200"/>
    <lineage>
        <taxon>Bacteria</taxon>
        <taxon>Pseudomonadati</taxon>
        <taxon>Pseudomonadota</taxon>
        <taxon>Alphaproteobacteria</taxon>
        <taxon>Rhodobacterales</taxon>
        <taxon>Paracoccaceae</taxon>
        <taxon>Cognatiyoonia</taxon>
    </lineage>
</organism>
<dbReference type="Pfam" id="PF13409">
    <property type="entry name" value="GST_N_2"/>
    <property type="match status" value="1"/>
</dbReference>
<dbReference type="AlphaFoldDB" id="A0A1I0RRQ8"/>
<dbReference type="InterPro" id="IPR036282">
    <property type="entry name" value="Glutathione-S-Trfase_C_sf"/>
</dbReference>
<sequence length="200" mass="22407">MQLIMSPTSPYVRKVRVMIREADLTDVIEEIEVSTTAYAPDTKAVSANPLGKIPTLLRSDGPAIYDSRNITRFLDDYANANLYPASRLWEILTLEATADGIKDATVSMAYEVRLRPETEQSRDWIEAQWVKAARAIDTISERWMSHLQGPLNMGQIATACALSYVDLRHDARNWRDGHAALADWHAAFCERPSMAETAPA</sequence>